<evidence type="ECO:0000256" key="7">
    <source>
        <dbReference type="ARBA" id="ARBA00022801"/>
    </source>
</evidence>
<evidence type="ECO:0000259" key="12">
    <source>
        <dbReference type="PROSITE" id="PS50893"/>
    </source>
</evidence>
<dbReference type="EMBL" id="SMFY01000003">
    <property type="protein sequence ID" value="TCK23480.1"/>
    <property type="molecule type" value="Genomic_DNA"/>
</dbReference>
<dbReference type="Pfam" id="PF00005">
    <property type="entry name" value="ABC_tran"/>
    <property type="match status" value="1"/>
</dbReference>
<dbReference type="InterPro" id="IPR036640">
    <property type="entry name" value="ABC1_TM_sf"/>
</dbReference>
<dbReference type="Gene3D" id="1.20.1560.10">
    <property type="entry name" value="ABC transporter type 1, transmembrane domain"/>
    <property type="match status" value="1"/>
</dbReference>
<dbReference type="PROSITE" id="PS50929">
    <property type="entry name" value="ABC_TM1F"/>
    <property type="match status" value="1"/>
</dbReference>
<dbReference type="GO" id="GO:0016887">
    <property type="term" value="F:ATP hydrolysis activity"/>
    <property type="evidence" value="ECO:0007669"/>
    <property type="project" value="InterPro"/>
</dbReference>
<dbReference type="Gene3D" id="3.40.50.300">
    <property type="entry name" value="P-loop containing nucleotide triphosphate hydrolases"/>
    <property type="match status" value="1"/>
</dbReference>
<evidence type="ECO:0000256" key="9">
    <source>
        <dbReference type="ARBA" id="ARBA00022989"/>
    </source>
</evidence>
<name>A0A4R1HSE2_ANCAQ</name>
<evidence type="ECO:0000256" key="2">
    <source>
        <dbReference type="ARBA" id="ARBA00005417"/>
    </source>
</evidence>
<dbReference type="Proteomes" id="UP000295030">
    <property type="component" value="Unassembled WGS sequence"/>
</dbReference>
<accession>A0A4R1HSE2</accession>
<organism evidence="15 16">
    <name type="scientific">Ancylobacter aquaticus</name>
    <dbReference type="NCBI Taxonomy" id="100"/>
    <lineage>
        <taxon>Bacteria</taxon>
        <taxon>Pseudomonadati</taxon>
        <taxon>Pseudomonadota</taxon>
        <taxon>Alphaproteobacteria</taxon>
        <taxon>Hyphomicrobiales</taxon>
        <taxon>Xanthobacteraceae</taxon>
        <taxon>Ancylobacter</taxon>
    </lineage>
</organism>
<dbReference type="SMART" id="SM00382">
    <property type="entry name" value="AAA"/>
    <property type="match status" value="1"/>
</dbReference>
<keyword evidence="4" id="KW-1003">Cell membrane</keyword>
<dbReference type="Gene3D" id="3.90.70.10">
    <property type="entry name" value="Cysteine proteinases"/>
    <property type="match status" value="1"/>
</dbReference>
<dbReference type="InterPro" id="IPR039421">
    <property type="entry name" value="Type_1_exporter"/>
</dbReference>
<evidence type="ECO:0000256" key="5">
    <source>
        <dbReference type="ARBA" id="ARBA00022692"/>
    </source>
</evidence>
<feature type="domain" description="ABC transmembrane type-1" evidence="13">
    <location>
        <begin position="163"/>
        <end position="442"/>
    </location>
</feature>
<dbReference type="PROSITE" id="PS00211">
    <property type="entry name" value="ABC_TRANSPORTER_1"/>
    <property type="match status" value="1"/>
</dbReference>
<dbReference type="InterPro" id="IPR022514">
    <property type="entry name" value="NHPM_micro_ABC1"/>
</dbReference>
<proteinExistence type="inferred from homology"/>
<evidence type="ECO:0000256" key="8">
    <source>
        <dbReference type="ARBA" id="ARBA00022840"/>
    </source>
</evidence>
<keyword evidence="7" id="KW-0378">Hydrolase</keyword>
<dbReference type="Pfam" id="PF00664">
    <property type="entry name" value="ABC_membrane"/>
    <property type="match status" value="1"/>
</dbReference>
<dbReference type="OrthoDB" id="9804259at2"/>
<evidence type="ECO:0000313" key="16">
    <source>
        <dbReference type="Proteomes" id="UP000295030"/>
    </source>
</evidence>
<evidence type="ECO:0000256" key="6">
    <source>
        <dbReference type="ARBA" id="ARBA00022741"/>
    </source>
</evidence>
<dbReference type="GO" id="GO:0005524">
    <property type="term" value="F:ATP binding"/>
    <property type="evidence" value="ECO:0007669"/>
    <property type="project" value="UniProtKB-KW"/>
</dbReference>
<dbReference type="PANTHER" id="PTHR43394:SF1">
    <property type="entry name" value="ATP-BINDING CASSETTE SUB-FAMILY B MEMBER 10, MITOCHONDRIAL"/>
    <property type="match status" value="1"/>
</dbReference>
<dbReference type="InterPro" id="IPR003593">
    <property type="entry name" value="AAA+_ATPase"/>
</dbReference>
<dbReference type="GO" id="GO:0005886">
    <property type="term" value="C:plasma membrane"/>
    <property type="evidence" value="ECO:0007669"/>
    <property type="project" value="UniProtKB-SubCell"/>
</dbReference>
<evidence type="ECO:0000256" key="10">
    <source>
        <dbReference type="ARBA" id="ARBA00023136"/>
    </source>
</evidence>
<feature type="transmembrane region" description="Helical" evidence="11">
    <location>
        <begin position="159"/>
        <end position="179"/>
    </location>
</feature>
<dbReference type="PROSITE" id="PS50893">
    <property type="entry name" value="ABC_TRANSPORTER_2"/>
    <property type="match status" value="1"/>
</dbReference>
<evidence type="ECO:0000256" key="11">
    <source>
        <dbReference type="SAM" id="Phobius"/>
    </source>
</evidence>
<reference evidence="15 16" key="1">
    <citation type="submission" date="2019-03" db="EMBL/GenBank/DDBJ databases">
        <title>Genomic Encyclopedia of Type Strains, Phase IV (KMG-IV): sequencing the most valuable type-strain genomes for metagenomic binning, comparative biology and taxonomic classification.</title>
        <authorList>
            <person name="Goeker M."/>
        </authorList>
    </citation>
    <scope>NUCLEOTIDE SEQUENCE [LARGE SCALE GENOMIC DNA]</scope>
    <source>
        <strain evidence="15 16">DSM 101</strain>
    </source>
</reference>
<keyword evidence="5 11" id="KW-0812">Transmembrane</keyword>
<evidence type="ECO:0000313" key="15">
    <source>
        <dbReference type="EMBL" id="TCK23480.1"/>
    </source>
</evidence>
<evidence type="ECO:0000259" key="14">
    <source>
        <dbReference type="PROSITE" id="PS50990"/>
    </source>
</evidence>
<evidence type="ECO:0000259" key="13">
    <source>
        <dbReference type="PROSITE" id="PS50929"/>
    </source>
</evidence>
<keyword evidence="6" id="KW-0547">Nucleotide-binding</keyword>
<feature type="domain" description="Peptidase C39" evidence="14">
    <location>
        <begin position="11"/>
        <end position="130"/>
    </location>
</feature>
<evidence type="ECO:0000256" key="3">
    <source>
        <dbReference type="ARBA" id="ARBA00022448"/>
    </source>
</evidence>
<dbReference type="InterPro" id="IPR005074">
    <property type="entry name" value="Peptidase_C39"/>
</dbReference>
<dbReference type="FunFam" id="3.40.50.300:FF:000299">
    <property type="entry name" value="ABC transporter ATP-binding protein/permease"/>
    <property type="match status" value="1"/>
</dbReference>
<gene>
    <name evidence="15" type="ORF">EV667_3310</name>
</gene>
<protein>
    <submittedName>
        <fullName evidence="15">NHLM bacteriocin system ABC transporter peptidase/ATP-binding protein</fullName>
    </submittedName>
</protein>
<evidence type="ECO:0000256" key="4">
    <source>
        <dbReference type="ARBA" id="ARBA00022475"/>
    </source>
</evidence>
<sequence>MRPVHTPTILQLEAAECGAAALGMVLAAHGLWVPLSDLRVACGVSRDGSRAGNLLRAARGYGMEANGFRLALADLKTMPVPLIAFVDMNHFVVVEGFAGGKVLLNDPAFGRRRLSEEEFDRHYSGIVLSFARTAAFQPGGNKPPILPRLLSRLTGGGEAVLYAIVSGLALVLVGVVMPSFTQVFVDYYLIDEQVHWVKWLLAIMVAAALGQGVLTFLSKTILQRLKTRIAVQTAGHFVLRMLRLPLGFYAQRYAGSIGGRVHLAQELSENAAGQLVELVVQAGAVVFFLAVMTGYSPPLTGVVLVSALLNLGFFLATRQRLTELQTKATIDNVKLGGKTMQGLQMIETLKASGADAVFFSQWSGQHALVVNQQQEIGRRHALLTAMPEYLGQLTTVAVLVVGGWLVMDGPMTIGTLVGFQLLASAFNVPVQALLQAGLLLQAARGTLDQFDDVLDHSLAPEFAREAVSPRPARRLEGAVNLSKVEFGYSLLDPPLLTSFDLALVPGSRVGLVGASGSGKSTVGRLVAGLYEPWTGTIHFDGRALGDLARAELRDGLCTVDQDIVLFGGTVRDNITMWDQTMPEARVIAAARDAMVHDDITRRPGGYDSLVAEGGRNFSGGQRQRIEIARALVNDPAILILDEATSALDPVLEKAIMDNIRRRGCTCLIIAHRLSTIRDCDEIVVMDQGQIIERGTHEQLMACAGAYRRLVET</sequence>
<dbReference type="PANTHER" id="PTHR43394">
    <property type="entry name" value="ATP-DEPENDENT PERMEASE MDL1, MITOCHONDRIAL"/>
    <property type="match status" value="1"/>
</dbReference>
<dbReference type="NCBIfam" id="TIGR03796">
    <property type="entry name" value="NHLM_micro_ABC1"/>
    <property type="match status" value="1"/>
</dbReference>
<dbReference type="PROSITE" id="PS50990">
    <property type="entry name" value="PEPTIDASE_C39"/>
    <property type="match status" value="1"/>
</dbReference>
<comment type="subcellular location">
    <subcellularLocation>
        <location evidence="1">Cell membrane</location>
        <topology evidence="1">Multi-pass membrane protein</topology>
    </subcellularLocation>
</comment>
<keyword evidence="8 15" id="KW-0067">ATP-binding</keyword>
<dbReference type="AlphaFoldDB" id="A0A4R1HSE2"/>
<keyword evidence="9 11" id="KW-1133">Transmembrane helix</keyword>
<comment type="similarity">
    <text evidence="2">Belongs to the ABC transporter superfamily.</text>
</comment>
<dbReference type="SUPFAM" id="SSF52540">
    <property type="entry name" value="P-loop containing nucleoside triphosphate hydrolases"/>
    <property type="match status" value="1"/>
</dbReference>
<dbReference type="InterPro" id="IPR011527">
    <property type="entry name" value="ABC1_TM_dom"/>
</dbReference>
<feature type="transmembrane region" description="Helical" evidence="11">
    <location>
        <begin position="199"/>
        <end position="218"/>
    </location>
</feature>
<comment type="caution">
    <text evidence="15">The sequence shown here is derived from an EMBL/GenBank/DDBJ whole genome shotgun (WGS) entry which is preliminary data.</text>
</comment>
<dbReference type="GO" id="GO:0008233">
    <property type="term" value="F:peptidase activity"/>
    <property type="evidence" value="ECO:0007669"/>
    <property type="project" value="InterPro"/>
</dbReference>
<dbReference type="GO" id="GO:0015421">
    <property type="term" value="F:ABC-type oligopeptide transporter activity"/>
    <property type="evidence" value="ECO:0007669"/>
    <property type="project" value="TreeGrafter"/>
</dbReference>
<dbReference type="Pfam" id="PF03412">
    <property type="entry name" value="Peptidase_C39"/>
    <property type="match status" value="1"/>
</dbReference>
<dbReference type="GO" id="GO:0006508">
    <property type="term" value="P:proteolysis"/>
    <property type="evidence" value="ECO:0007669"/>
    <property type="project" value="InterPro"/>
</dbReference>
<dbReference type="InterPro" id="IPR003439">
    <property type="entry name" value="ABC_transporter-like_ATP-bd"/>
</dbReference>
<dbReference type="SUPFAM" id="SSF90123">
    <property type="entry name" value="ABC transporter transmembrane region"/>
    <property type="match status" value="1"/>
</dbReference>
<dbReference type="InterPro" id="IPR027417">
    <property type="entry name" value="P-loop_NTPase"/>
</dbReference>
<keyword evidence="16" id="KW-1185">Reference proteome</keyword>
<dbReference type="InterPro" id="IPR017871">
    <property type="entry name" value="ABC_transporter-like_CS"/>
</dbReference>
<feature type="domain" description="ABC transporter" evidence="12">
    <location>
        <begin position="479"/>
        <end position="712"/>
    </location>
</feature>
<keyword evidence="10 11" id="KW-0472">Membrane</keyword>
<keyword evidence="3" id="KW-0813">Transport</keyword>
<evidence type="ECO:0000256" key="1">
    <source>
        <dbReference type="ARBA" id="ARBA00004651"/>
    </source>
</evidence>